<gene>
    <name evidence="7" type="ORF">JOL79_10215</name>
</gene>
<sequence length="287" mass="31172">MNSNGEPSQTALTAAAARAAHLIVDDEPLIFRDTLAYELLGDAAETLVHYHRANGAHPVLASARAAVVTRARYTEDRLEEGVGRGVGQYVILGAGLDSFALRSPLAQRVQIFEVDHPATQEWKRARFDKAGIAIPPTLTFVPADFESRSPADALVAAGFDPTRPALVAWLGVVMYLTRDAVDGTLAMIAGFAPGTEIVLDYMLPEELRDARGQSYVEQVMPFAAERGEAWLSFFGPEEMASLLGAHGFEVIEHAGQRESVDQSLWRRPDALAPSRLSVLTHARLTAR</sequence>
<reference evidence="7" key="1">
    <citation type="submission" date="2021-02" db="EMBL/GenBank/DDBJ databases">
        <title>Draft genome sequence of Microbispora sp. RL4-1S isolated from rice leaves in Thailand.</title>
        <authorList>
            <person name="Muangham S."/>
            <person name="Duangmal K."/>
        </authorList>
    </citation>
    <scope>NUCLEOTIDE SEQUENCE</scope>
    <source>
        <strain evidence="7">RL4-1S</strain>
    </source>
</reference>
<dbReference type="PANTHER" id="PTHR43619:SF2">
    <property type="entry name" value="S-ADENOSYL-L-METHIONINE-DEPENDENT METHYLTRANSFERASES SUPERFAMILY PROTEIN"/>
    <property type="match status" value="1"/>
</dbReference>
<dbReference type="InterPro" id="IPR007213">
    <property type="entry name" value="Ppm1/Ppm2/Tcmp"/>
</dbReference>
<evidence type="ECO:0000313" key="7">
    <source>
        <dbReference type="EMBL" id="MBP2704185.1"/>
    </source>
</evidence>
<accession>A0A941AHK1</accession>
<dbReference type="InterPro" id="IPR011610">
    <property type="entry name" value="SAM_mthyl_Trfase_ML2640-like"/>
</dbReference>
<dbReference type="PANTHER" id="PTHR43619">
    <property type="entry name" value="S-ADENOSYL-L-METHIONINE-DEPENDENT METHYLTRANSFERASE YKTD-RELATED"/>
    <property type="match status" value="1"/>
</dbReference>
<keyword evidence="3 6" id="KW-0489">Methyltransferase</keyword>
<protein>
    <recommendedName>
        <fullName evidence="6">S-adenosyl-L-methionine-dependent methyltransferase</fullName>
        <ecNumber evidence="6">2.1.1.-</ecNumber>
    </recommendedName>
</protein>
<evidence type="ECO:0000256" key="1">
    <source>
        <dbReference type="ARBA" id="ARBA00003907"/>
    </source>
</evidence>
<dbReference type="EMBL" id="JAFCNB010000004">
    <property type="protein sequence ID" value="MBP2704185.1"/>
    <property type="molecule type" value="Genomic_DNA"/>
</dbReference>
<evidence type="ECO:0000256" key="2">
    <source>
        <dbReference type="ARBA" id="ARBA00008138"/>
    </source>
</evidence>
<organism evidence="7 8">
    <name type="scientific">Microbispora oryzae</name>
    <dbReference type="NCBI Taxonomy" id="2806554"/>
    <lineage>
        <taxon>Bacteria</taxon>
        <taxon>Bacillati</taxon>
        <taxon>Actinomycetota</taxon>
        <taxon>Actinomycetes</taxon>
        <taxon>Streptosporangiales</taxon>
        <taxon>Streptosporangiaceae</taxon>
        <taxon>Microbispora</taxon>
    </lineage>
</organism>
<evidence type="ECO:0000256" key="4">
    <source>
        <dbReference type="ARBA" id="ARBA00022679"/>
    </source>
</evidence>
<evidence type="ECO:0000256" key="3">
    <source>
        <dbReference type="ARBA" id="ARBA00022603"/>
    </source>
</evidence>
<dbReference type="SUPFAM" id="SSF53335">
    <property type="entry name" value="S-adenosyl-L-methionine-dependent methyltransferases"/>
    <property type="match status" value="1"/>
</dbReference>
<name>A0A941AHK1_9ACTN</name>
<comment type="function">
    <text evidence="1 6">Exhibits S-adenosyl-L-methionine-dependent methyltransferase activity.</text>
</comment>
<dbReference type="Gene3D" id="3.40.50.150">
    <property type="entry name" value="Vaccinia Virus protein VP39"/>
    <property type="match status" value="1"/>
</dbReference>
<keyword evidence="8" id="KW-1185">Reference proteome</keyword>
<keyword evidence="4" id="KW-0808">Transferase</keyword>
<dbReference type="GO" id="GO:0008168">
    <property type="term" value="F:methyltransferase activity"/>
    <property type="evidence" value="ECO:0007669"/>
    <property type="project" value="UniProtKB-UniRule"/>
</dbReference>
<dbReference type="Pfam" id="PF04072">
    <property type="entry name" value="LCM"/>
    <property type="match status" value="1"/>
</dbReference>
<evidence type="ECO:0000256" key="6">
    <source>
        <dbReference type="RuleBase" id="RU362030"/>
    </source>
</evidence>
<comment type="similarity">
    <text evidence="2 6">Belongs to the UPF0677 family.</text>
</comment>
<proteinExistence type="inferred from homology"/>
<dbReference type="Proteomes" id="UP000674234">
    <property type="component" value="Unassembled WGS sequence"/>
</dbReference>
<evidence type="ECO:0000256" key="5">
    <source>
        <dbReference type="ARBA" id="ARBA00022691"/>
    </source>
</evidence>
<dbReference type="RefSeq" id="WP_210155474.1">
    <property type="nucleotide sequence ID" value="NZ_JAFCNB010000004.1"/>
</dbReference>
<dbReference type="InterPro" id="IPR029063">
    <property type="entry name" value="SAM-dependent_MTases_sf"/>
</dbReference>
<keyword evidence="5 6" id="KW-0949">S-adenosyl-L-methionine</keyword>
<evidence type="ECO:0000313" key="8">
    <source>
        <dbReference type="Proteomes" id="UP000674234"/>
    </source>
</evidence>
<dbReference type="AlphaFoldDB" id="A0A941AHK1"/>
<dbReference type="EC" id="2.1.1.-" evidence="6"/>
<dbReference type="GO" id="GO:0032259">
    <property type="term" value="P:methylation"/>
    <property type="evidence" value="ECO:0007669"/>
    <property type="project" value="UniProtKB-KW"/>
</dbReference>
<comment type="caution">
    <text evidence="7">The sequence shown here is derived from an EMBL/GenBank/DDBJ whole genome shotgun (WGS) entry which is preliminary data.</text>
</comment>
<dbReference type="NCBIfam" id="TIGR00027">
    <property type="entry name" value="mthyl_TIGR00027"/>
    <property type="match status" value="1"/>
</dbReference>